<comment type="caution">
    <text evidence="2">The sequence shown here is derived from an EMBL/GenBank/DDBJ whole genome shotgun (WGS) entry which is preliminary data.</text>
</comment>
<accession>A0ABU9G7U2</accession>
<dbReference type="EMBL" id="JBAKAR010000009">
    <property type="protein sequence ID" value="MEL0613798.1"/>
    <property type="molecule type" value="Genomic_DNA"/>
</dbReference>
<keyword evidence="2" id="KW-0328">Glycosyltransferase</keyword>
<dbReference type="InterPro" id="IPR001173">
    <property type="entry name" value="Glyco_trans_2-like"/>
</dbReference>
<dbReference type="SUPFAM" id="SSF53448">
    <property type="entry name" value="Nucleotide-diphospho-sugar transferases"/>
    <property type="match status" value="1"/>
</dbReference>
<evidence type="ECO:0000313" key="2">
    <source>
        <dbReference type="EMBL" id="MEL0613798.1"/>
    </source>
</evidence>
<dbReference type="Pfam" id="PF00535">
    <property type="entry name" value="Glycos_transf_2"/>
    <property type="match status" value="1"/>
</dbReference>
<keyword evidence="3" id="KW-1185">Reference proteome</keyword>
<dbReference type="Gene3D" id="3.90.550.10">
    <property type="entry name" value="Spore Coat Polysaccharide Biosynthesis Protein SpsA, Chain A"/>
    <property type="match status" value="1"/>
</dbReference>
<reference evidence="2 3" key="1">
    <citation type="submission" date="2024-02" db="EMBL/GenBank/DDBJ databases">
        <title>Bacteria isolated from the canopy kelp, Nereocystis luetkeana.</title>
        <authorList>
            <person name="Pfister C.A."/>
            <person name="Younker I.T."/>
            <person name="Light S.H."/>
        </authorList>
    </citation>
    <scope>NUCLEOTIDE SEQUENCE [LARGE SCALE GENOMIC DNA]</scope>
    <source>
        <strain evidence="2 3">TI.4.07</strain>
    </source>
</reference>
<keyword evidence="2" id="KW-0808">Transferase</keyword>
<dbReference type="GO" id="GO:0016757">
    <property type="term" value="F:glycosyltransferase activity"/>
    <property type="evidence" value="ECO:0007669"/>
    <property type="project" value="UniProtKB-KW"/>
</dbReference>
<name>A0ABU9G7U2_9GAMM</name>
<evidence type="ECO:0000259" key="1">
    <source>
        <dbReference type="Pfam" id="PF00535"/>
    </source>
</evidence>
<feature type="domain" description="Glycosyltransferase 2-like" evidence="1">
    <location>
        <begin position="10"/>
        <end position="149"/>
    </location>
</feature>
<evidence type="ECO:0000313" key="3">
    <source>
        <dbReference type="Proteomes" id="UP001379949"/>
    </source>
</evidence>
<organism evidence="2 3">
    <name type="scientific">Marinomonas arenicola</name>
    <dbReference type="NCBI Taxonomy" id="569601"/>
    <lineage>
        <taxon>Bacteria</taxon>
        <taxon>Pseudomonadati</taxon>
        <taxon>Pseudomonadota</taxon>
        <taxon>Gammaproteobacteria</taxon>
        <taxon>Oceanospirillales</taxon>
        <taxon>Oceanospirillaceae</taxon>
        <taxon>Marinomonas</taxon>
    </lineage>
</organism>
<dbReference type="Proteomes" id="UP001379949">
    <property type="component" value="Unassembled WGS sequence"/>
</dbReference>
<proteinExistence type="predicted"/>
<gene>
    <name evidence="2" type="ORF">V6242_11640</name>
</gene>
<dbReference type="InterPro" id="IPR029044">
    <property type="entry name" value="Nucleotide-diphossugar_trans"/>
</dbReference>
<dbReference type="RefSeq" id="WP_341567470.1">
    <property type="nucleotide sequence ID" value="NZ_JBAKAR010000009.1"/>
</dbReference>
<protein>
    <submittedName>
        <fullName evidence="2">Glycosyltransferase</fullName>
        <ecNumber evidence="2">2.4.-.-</ecNumber>
    </submittedName>
</protein>
<sequence>MSQDLPNIAVLLAAYNGMEWIEEQVNSILAQKNVCVTIFISVDLSTDGTDIWANQLAKEIENVIFLEYGDRFGGAGANFYRLLRDVDLKGFDYVSFSDQDDIWLEGKLERACSFISDKSCDVYSSDVIAFWDNGKQKLIKKSYPQKKYDHFFEAAGPGCTYVFNSKSAAAFQSFIKIKKELVDDISLHDWLAYVFCRENGFVWFIDNQPMMLYRQHNNNQVGINEGFKAYKKRFSLIRSRWYRTQVEDIASLVSSSPIGVNCYYFRVLHAFQFRRRLRDRLLIFFIILLGIY</sequence>
<dbReference type="EC" id="2.4.-.-" evidence="2"/>